<dbReference type="EMBL" id="CP000750">
    <property type="protein sequence ID" value="ABS04075.1"/>
    <property type="molecule type" value="Genomic_DNA"/>
</dbReference>
<dbReference type="KEGG" id="kra:Krad_2602"/>
<gene>
    <name evidence="2" type="ordered locus">Krad_2602</name>
</gene>
<name>A6WB86_KINRD</name>
<evidence type="ECO:0000256" key="1">
    <source>
        <dbReference type="SAM" id="MobiDB-lite"/>
    </source>
</evidence>
<feature type="compositionally biased region" description="Low complexity" evidence="1">
    <location>
        <begin position="154"/>
        <end position="163"/>
    </location>
</feature>
<feature type="region of interest" description="Disordered" evidence="1">
    <location>
        <begin position="1"/>
        <end position="38"/>
    </location>
</feature>
<reference evidence="3" key="1">
    <citation type="journal article" date="2008" name="PLoS ONE">
        <title>Survival in nuclear waste, extreme resistance, and potential applications gleaned from the genome sequence of Kineococcus radiotolerans SRS30216.</title>
        <authorList>
            <person name="Bagwell C.E."/>
            <person name="Bhat S."/>
            <person name="Hawkins G.M."/>
            <person name="Smith B.W."/>
            <person name="Biswas T."/>
            <person name="Hoover T.R."/>
            <person name="Saunders E."/>
            <person name="Han C.S."/>
            <person name="Tsodikov O.V."/>
            <person name="Shimkets L.J."/>
        </authorList>
    </citation>
    <scope>NUCLEOTIDE SEQUENCE [LARGE SCALE GENOMIC DNA]</scope>
    <source>
        <strain evidence="3">ATCC BAA-149 / DSM 14245 / SRS30216</strain>
    </source>
</reference>
<dbReference type="STRING" id="266940.Krad_2602"/>
<feature type="region of interest" description="Disordered" evidence="1">
    <location>
        <begin position="141"/>
        <end position="163"/>
    </location>
</feature>
<feature type="region of interest" description="Disordered" evidence="1">
    <location>
        <begin position="50"/>
        <end position="84"/>
    </location>
</feature>
<keyword evidence="3" id="KW-1185">Reference proteome</keyword>
<dbReference type="Proteomes" id="UP000001116">
    <property type="component" value="Chromosome"/>
</dbReference>
<proteinExistence type="predicted"/>
<organism evidence="2 3">
    <name type="scientific">Kineococcus radiotolerans (strain ATCC BAA-149 / DSM 14245 / SRS30216)</name>
    <dbReference type="NCBI Taxonomy" id="266940"/>
    <lineage>
        <taxon>Bacteria</taxon>
        <taxon>Bacillati</taxon>
        <taxon>Actinomycetota</taxon>
        <taxon>Actinomycetes</taxon>
        <taxon>Kineosporiales</taxon>
        <taxon>Kineosporiaceae</taxon>
        <taxon>Kineococcus</taxon>
    </lineage>
</organism>
<evidence type="ECO:0000313" key="3">
    <source>
        <dbReference type="Proteomes" id="UP000001116"/>
    </source>
</evidence>
<dbReference type="HOGENOM" id="CLU_1624909_0_0_11"/>
<evidence type="ECO:0000313" key="2">
    <source>
        <dbReference type="EMBL" id="ABS04075.1"/>
    </source>
</evidence>
<dbReference type="AlphaFoldDB" id="A6WB86"/>
<sequence length="163" mass="17525">MRDPLDSGSPPHEGGPTNRVDVVRKPATYGTPAGPRGMSRCLAVSRLCGKPGRAPERECSKPLDAAPSPRRPPTWPGAWTAPVQGPRVRRPRYVVGRRLRPRRHPLTTGSSIGSSTRFLTHLLHRAGPDDLEVVASHLPHTAGAYRTPSPPALEPRAPAAESP</sequence>
<accession>A6WB86</accession>
<protein>
    <submittedName>
        <fullName evidence="2">Uncharacterized protein</fullName>
    </submittedName>
</protein>